<dbReference type="OrthoDB" id="1738954at2759"/>
<dbReference type="Pfam" id="PF00069">
    <property type="entry name" value="Pkinase"/>
    <property type="match status" value="1"/>
</dbReference>
<keyword evidence="12" id="KW-1185">Reference proteome</keyword>
<reference evidence="12" key="2">
    <citation type="submission" date="2009-11" db="EMBL/GenBank/DDBJ databases">
        <title>The Genome Sequence of Allomyces macrogynus strain ATCC 38327.</title>
        <authorList>
            <consortium name="The Broad Institute Genome Sequencing Platform"/>
            <person name="Russ C."/>
            <person name="Cuomo C."/>
            <person name="Shea T."/>
            <person name="Young S.K."/>
            <person name="Zeng Q."/>
            <person name="Koehrsen M."/>
            <person name="Haas B."/>
            <person name="Borodovsky M."/>
            <person name="Guigo R."/>
            <person name="Alvarado L."/>
            <person name="Berlin A."/>
            <person name="Borenstein D."/>
            <person name="Chen Z."/>
            <person name="Engels R."/>
            <person name="Freedman E."/>
            <person name="Gellesch M."/>
            <person name="Goldberg J."/>
            <person name="Griggs A."/>
            <person name="Gujja S."/>
            <person name="Heiman D."/>
            <person name="Hepburn T."/>
            <person name="Howarth C."/>
            <person name="Jen D."/>
            <person name="Larson L."/>
            <person name="Lewis B."/>
            <person name="Mehta T."/>
            <person name="Park D."/>
            <person name="Pearson M."/>
            <person name="Roberts A."/>
            <person name="Saif S."/>
            <person name="Shenoy N."/>
            <person name="Sisk P."/>
            <person name="Stolte C."/>
            <person name="Sykes S."/>
            <person name="Walk T."/>
            <person name="White J."/>
            <person name="Yandava C."/>
            <person name="Burger G."/>
            <person name="Gray M.W."/>
            <person name="Holland P.W.H."/>
            <person name="King N."/>
            <person name="Lang F.B.F."/>
            <person name="Roger A.J."/>
            <person name="Ruiz-Trillo I."/>
            <person name="Lander E."/>
            <person name="Nusbaum C."/>
        </authorList>
    </citation>
    <scope>NUCLEOTIDE SEQUENCE [LARGE SCALE GENOMIC DNA]</scope>
    <source>
        <strain evidence="12">ATCC 38327</strain>
    </source>
</reference>
<evidence type="ECO:0000256" key="8">
    <source>
        <dbReference type="PIRSR" id="PIRSR630616-3"/>
    </source>
</evidence>
<dbReference type="SUPFAM" id="SSF56112">
    <property type="entry name" value="Protein kinase-like (PK-like)"/>
    <property type="match status" value="1"/>
</dbReference>
<feature type="region of interest" description="Disordered" evidence="9">
    <location>
        <begin position="1"/>
        <end position="20"/>
    </location>
</feature>
<feature type="region of interest" description="Disordered" evidence="9">
    <location>
        <begin position="520"/>
        <end position="545"/>
    </location>
</feature>
<feature type="compositionally biased region" description="Low complexity" evidence="9">
    <location>
        <begin position="626"/>
        <end position="640"/>
    </location>
</feature>
<gene>
    <name evidence="11" type="ORF">AMAG_06949</name>
</gene>
<keyword evidence="2" id="KW-0808">Transferase</keyword>
<evidence type="ECO:0000256" key="1">
    <source>
        <dbReference type="ARBA" id="ARBA00022527"/>
    </source>
</evidence>
<sequence>MLGRRHLPTDASASSALPRSRTGARGLLRFADEPTAVGLAPDPAATAMGASGLPDFYDPDDPTLYAAAAYDEAAATAAAAAGGRGRVVRIHDDDDDEDGDDDAFQHPVSSMDLSDDEDATAVRTHATTQHHGHHHHVHFSASTPASANVSPVVAGDAWGRGGRGTACAPRHRDRPATSREYELVKKMGEGAFSHVYQGVDLTTEERVAIKVIDKVHLSVSQRSSIQKELIIHSRLAHPNITRLLRHFETPECYFFVLELAPGGEVFHKIVELTFFSEALSRHVIVQVARAVKYLHQVVGVVHRDIKPENLLFTPIPFDGSVRVRSGRTYGETKLDEGEFIPGVGGGGIGQVKLADFGLSKVVWQDGTKTPCGTVGYTAPEIVTSQSYTTSVDIWALGCVLYTMLCGFPPFYDEDTQVLTHKVARGEWTFLAPWWDNVSDSAKDLVSRLLEVRPERRYTIDDFFVHPWINEAPFVTPHRHPAQSAPTIAVEAAPDTDPATEPAAAATFDWGAFVIPPLKTPATDRPPSPFGAPVSPLAPAPPPPQTDHSFARAFEDMSVPAVDGVDVQRYKDLGYMRPGFLTPAAVVRQTYGMPDDAASAVHVPPTVDEVTETAFQLAQMQQHHPRASAGARRVRVASNGATDDEPAAGHAASAGGTGPAGFALKLGESSIFNKRRAAKPARTGAPGGAASGAGASSGAMGMSRPKVAFAGAAPGDDDADTTPGGAESLMGMGRRGGVMRMHSPPRASPPEQGE</sequence>
<feature type="cross-link" description="Glycyl lysine isopeptide (Lys-Gly) (interchain with G-Cter in SUMO2)" evidence="8">
    <location>
        <position position="306"/>
    </location>
</feature>
<feature type="compositionally biased region" description="Acidic residues" evidence="9">
    <location>
        <begin position="93"/>
        <end position="102"/>
    </location>
</feature>
<evidence type="ECO:0000313" key="12">
    <source>
        <dbReference type="Proteomes" id="UP000054350"/>
    </source>
</evidence>
<organism evidence="11 12">
    <name type="scientific">Allomyces macrogynus (strain ATCC 38327)</name>
    <name type="common">Allomyces javanicus var. macrogynus</name>
    <dbReference type="NCBI Taxonomy" id="578462"/>
    <lineage>
        <taxon>Eukaryota</taxon>
        <taxon>Fungi</taxon>
        <taxon>Fungi incertae sedis</taxon>
        <taxon>Blastocladiomycota</taxon>
        <taxon>Blastocladiomycetes</taxon>
        <taxon>Blastocladiales</taxon>
        <taxon>Blastocladiaceae</taxon>
        <taxon>Allomyces</taxon>
    </lineage>
</organism>
<evidence type="ECO:0000256" key="7">
    <source>
        <dbReference type="PIRSR" id="PIRSR630616-2"/>
    </source>
</evidence>
<evidence type="ECO:0000256" key="4">
    <source>
        <dbReference type="ARBA" id="ARBA00022777"/>
    </source>
</evidence>
<dbReference type="FunFam" id="3.30.200.20:FF:000042">
    <property type="entry name" value="Aurora kinase A"/>
    <property type="match status" value="1"/>
</dbReference>
<evidence type="ECO:0000256" key="9">
    <source>
        <dbReference type="SAM" id="MobiDB-lite"/>
    </source>
</evidence>
<dbReference type="InterPro" id="IPR008271">
    <property type="entry name" value="Ser/Thr_kinase_AS"/>
</dbReference>
<feature type="binding site" evidence="7">
    <location>
        <position position="210"/>
    </location>
    <ligand>
        <name>ATP</name>
        <dbReference type="ChEBI" id="CHEBI:30616"/>
    </ligand>
</feature>
<dbReference type="PANTHER" id="PTHR24350">
    <property type="entry name" value="SERINE/THREONINE-PROTEIN KINASE IAL-RELATED"/>
    <property type="match status" value="1"/>
</dbReference>
<feature type="region of interest" description="Disordered" evidence="9">
    <location>
        <begin position="89"/>
        <end position="115"/>
    </location>
</feature>
<dbReference type="Proteomes" id="UP000054350">
    <property type="component" value="Unassembled WGS sequence"/>
</dbReference>
<keyword evidence="5 7" id="KW-0067">ATP-binding</keyword>
<dbReference type="PROSITE" id="PS00108">
    <property type="entry name" value="PROTEIN_KINASE_ST"/>
    <property type="match status" value="1"/>
</dbReference>
<dbReference type="GO" id="GO:0004674">
    <property type="term" value="F:protein serine/threonine kinase activity"/>
    <property type="evidence" value="ECO:0007669"/>
    <property type="project" value="UniProtKB-KW"/>
</dbReference>
<dbReference type="InterPro" id="IPR011009">
    <property type="entry name" value="Kinase-like_dom_sf"/>
</dbReference>
<evidence type="ECO:0000259" key="10">
    <source>
        <dbReference type="PROSITE" id="PS50011"/>
    </source>
</evidence>
<dbReference type="PROSITE" id="PS50011">
    <property type="entry name" value="PROTEIN_KINASE_DOM"/>
    <property type="match status" value="1"/>
</dbReference>
<feature type="domain" description="Protein kinase" evidence="10">
    <location>
        <begin position="181"/>
        <end position="468"/>
    </location>
</feature>
<dbReference type="eggNOG" id="KOG0032">
    <property type="taxonomic scope" value="Eukaryota"/>
</dbReference>
<dbReference type="GO" id="GO:0005524">
    <property type="term" value="F:ATP binding"/>
    <property type="evidence" value="ECO:0007669"/>
    <property type="project" value="UniProtKB-KW"/>
</dbReference>
<accession>A0A0L0SFI4</accession>
<name>A0A0L0SFI4_ALLM3</name>
<keyword evidence="1" id="KW-0723">Serine/threonine-protein kinase</keyword>
<evidence type="ECO:0000256" key="6">
    <source>
        <dbReference type="PIRSR" id="PIRSR630616-1"/>
    </source>
</evidence>
<dbReference type="VEuPathDB" id="FungiDB:AMAG_06949"/>
<evidence type="ECO:0000256" key="2">
    <source>
        <dbReference type="ARBA" id="ARBA00022679"/>
    </source>
</evidence>
<feature type="binding site" evidence="7">
    <location>
        <begin position="308"/>
        <end position="309"/>
    </location>
    <ligand>
        <name>ATP</name>
        <dbReference type="ChEBI" id="CHEBI:30616"/>
    </ligand>
</feature>
<keyword evidence="4 11" id="KW-0418">Kinase</keyword>
<proteinExistence type="predicted"/>
<feature type="region of interest" description="Disordered" evidence="9">
    <location>
        <begin position="619"/>
        <end position="656"/>
    </location>
</feature>
<dbReference type="InterPro" id="IPR030616">
    <property type="entry name" value="Aur-like"/>
</dbReference>
<feature type="region of interest" description="Disordered" evidence="9">
    <location>
        <begin position="674"/>
        <end position="753"/>
    </location>
</feature>
<feature type="binding site" evidence="7">
    <location>
        <position position="355"/>
    </location>
    <ligand>
        <name>ATP</name>
        <dbReference type="ChEBI" id="CHEBI:30616"/>
    </ligand>
</feature>
<feature type="compositionally biased region" description="Low complexity" evidence="9">
    <location>
        <begin position="691"/>
        <end position="713"/>
    </location>
</feature>
<feature type="active site" description="Proton acceptor" evidence="6">
    <location>
        <position position="304"/>
    </location>
</feature>
<dbReference type="AlphaFoldDB" id="A0A0L0SFI4"/>
<dbReference type="InterPro" id="IPR000719">
    <property type="entry name" value="Prot_kinase_dom"/>
</dbReference>
<evidence type="ECO:0000256" key="3">
    <source>
        <dbReference type="ARBA" id="ARBA00022741"/>
    </source>
</evidence>
<feature type="compositionally biased region" description="Low complexity" evidence="9">
    <location>
        <begin position="720"/>
        <end position="731"/>
    </location>
</feature>
<feature type="binding site" evidence="7">
    <location>
        <begin position="258"/>
        <end position="260"/>
    </location>
    <ligand>
        <name>ATP</name>
        <dbReference type="ChEBI" id="CHEBI:30616"/>
    </ligand>
</feature>
<evidence type="ECO:0000313" key="11">
    <source>
        <dbReference type="EMBL" id="KNE61199.1"/>
    </source>
</evidence>
<feature type="compositionally biased region" description="Pro residues" evidence="9">
    <location>
        <begin position="523"/>
        <end position="544"/>
    </location>
</feature>
<dbReference type="Gene3D" id="1.10.510.10">
    <property type="entry name" value="Transferase(Phosphotransferase) domain 1"/>
    <property type="match status" value="1"/>
</dbReference>
<keyword evidence="3 7" id="KW-0547">Nucleotide-binding</keyword>
<evidence type="ECO:0000256" key="5">
    <source>
        <dbReference type="ARBA" id="ARBA00022840"/>
    </source>
</evidence>
<dbReference type="SMART" id="SM00220">
    <property type="entry name" value="S_TKc"/>
    <property type="match status" value="1"/>
</dbReference>
<reference evidence="11 12" key="1">
    <citation type="submission" date="2009-11" db="EMBL/GenBank/DDBJ databases">
        <title>Annotation of Allomyces macrogynus ATCC 38327.</title>
        <authorList>
            <consortium name="The Broad Institute Genome Sequencing Platform"/>
            <person name="Russ C."/>
            <person name="Cuomo C."/>
            <person name="Burger G."/>
            <person name="Gray M.W."/>
            <person name="Holland P.W.H."/>
            <person name="King N."/>
            <person name="Lang F.B.F."/>
            <person name="Roger A.J."/>
            <person name="Ruiz-Trillo I."/>
            <person name="Young S.K."/>
            <person name="Zeng Q."/>
            <person name="Gargeya S."/>
            <person name="Fitzgerald M."/>
            <person name="Haas B."/>
            <person name="Abouelleil A."/>
            <person name="Alvarado L."/>
            <person name="Arachchi H.M."/>
            <person name="Berlin A."/>
            <person name="Chapman S.B."/>
            <person name="Gearin G."/>
            <person name="Goldberg J."/>
            <person name="Griggs A."/>
            <person name="Gujja S."/>
            <person name="Hansen M."/>
            <person name="Heiman D."/>
            <person name="Howarth C."/>
            <person name="Larimer J."/>
            <person name="Lui A."/>
            <person name="MacDonald P.J.P."/>
            <person name="McCowen C."/>
            <person name="Montmayeur A."/>
            <person name="Murphy C."/>
            <person name="Neiman D."/>
            <person name="Pearson M."/>
            <person name="Priest M."/>
            <person name="Roberts A."/>
            <person name="Saif S."/>
            <person name="Shea T."/>
            <person name="Sisk P."/>
            <person name="Stolte C."/>
            <person name="Sykes S."/>
            <person name="Wortman J."/>
            <person name="Nusbaum C."/>
            <person name="Birren B."/>
        </authorList>
    </citation>
    <scope>NUCLEOTIDE SEQUENCE [LARGE SCALE GENOMIC DNA]</scope>
    <source>
        <strain evidence="11 12">ATCC 38327</strain>
    </source>
</reference>
<protein>
    <submittedName>
        <fullName evidence="11">CAMK/CAMK1 protein kinase</fullName>
    </submittedName>
</protein>
<dbReference type="EMBL" id="GG745337">
    <property type="protein sequence ID" value="KNE61199.1"/>
    <property type="molecule type" value="Genomic_DNA"/>
</dbReference>
<dbReference type="STRING" id="578462.A0A0L0SFI4"/>